<evidence type="ECO:0000313" key="2">
    <source>
        <dbReference type="EMBL" id="SNT26269.1"/>
    </source>
</evidence>
<gene>
    <name evidence="2" type="ORF">SAMN06296052_1372</name>
</gene>
<accession>A0A239L9B2</accession>
<keyword evidence="1" id="KW-1133">Transmembrane helix</keyword>
<organism evidence="2 3">
    <name type="scientific">Pontibacter ummariensis</name>
    <dbReference type="NCBI Taxonomy" id="1610492"/>
    <lineage>
        <taxon>Bacteria</taxon>
        <taxon>Pseudomonadati</taxon>
        <taxon>Bacteroidota</taxon>
        <taxon>Cytophagia</taxon>
        <taxon>Cytophagales</taxon>
        <taxon>Hymenobacteraceae</taxon>
        <taxon>Pontibacter</taxon>
    </lineage>
</organism>
<dbReference type="EMBL" id="FZOQ01000037">
    <property type="protein sequence ID" value="SNT26269.1"/>
    <property type="molecule type" value="Genomic_DNA"/>
</dbReference>
<reference evidence="3" key="1">
    <citation type="submission" date="2017-06" db="EMBL/GenBank/DDBJ databases">
        <authorList>
            <person name="Varghese N."/>
            <person name="Submissions S."/>
        </authorList>
    </citation>
    <scope>NUCLEOTIDE SEQUENCE [LARGE SCALE GENOMIC DNA]</scope>
    <source>
        <strain evidence="3">NKM1</strain>
    </source>
</reference>
<dbReference type="AlphaFoldDB" id="A0A239L9B2"/>
<proteinExistence type="predicted"/>
<keyword evidence="1" id="KW-0472">Membrane</keyword>
<protein>
    <submittedName>
        <fullName evidence="2">Uncharacterized protein</fullName>
    </submittedName>
</protein>
<evidence type="ECO:0000313" key="3">
    <source>
        <dbReference type="Proteomes" id="UP000198432"/>
    </source>
</evidence>
<keyword evidence="1" id="KW-0812">Transmembrane</keyword>
<feature type="transmembrane region" description="Helical" evidence="1">
    <location>
        <begin position="25"/>
        <end position="42"/>
    </location>
</feature>
<dbReference type="Proteomes" id="UP000198432">
    <property type="component" value="Unassembled WGS sequence"/>
</dbReference>
<keyword evidence="3" id="KW-1185">Reference proteome</keyword>
<name>A0A239L9B2_9BACT</name>
<evidence type="ECO:0000256" key="1">
    <source>
        <dbReference type="SAM" id="Phobius"/>
    </source>
</evidence>
<sequence>MKASSFEKFKAFPIELVLFCAKRELQYIQVLIVSIVAFALSAQQSIADKS</sequence>